<comment type="caution">
    <text evidence="3">The sequence shown here is derived from an EMBL/GenBank/DDBJ whole genome shotgun (WGS) entry which is preliminary data.</text>
</comment>
<dbReference type="AlphaFoldDB" id="A0A9P9FTW0"/>
<evidence type="ECO:0000259" key="2">
    <source>
        <dbReference type="Pfam" id="PF25545"/>
    </source>
</evidence>
<feature type="region of interest" description="Disordered" evidence="1">
    <location>
        <begin position="1"/>
        <end position="40"/>
    </location>
</feature>
<keyword evidence="4" id="KW-1185">Reference proteome</keyword>
<sequence length="527" mass="57403">MGAHINSPSPVAKQHGRDSQCADQTSQGNHPARKIAPVVKPNPRKFWNRLPEIPVVRSTLKELRRQTAHSRPPFPPPPLGPIPDLSPALAQGLARLARHGGPDLCDLRGYPAKGAYRALIVMAHTSSSRSAISDQSESIRRRRAALEELIEAASEAQKTTPYSPGFDQYLSDHSAYGIQGLNLQDSEGVKAVLGVRRPSLSPSAFSDGAFAAFQNSNFEAKDDAEVKAFAITPIISWEHTEDFYALNTAFASLSPLIDRTLATYIPDMYYAPNFFLEIMGPSGTSAVVENQARYGGAIGARAMHALQNFGNDNQVFDEGAYTFSATYCAGTLKLYAHHVTAPTTPDGRLEYHMTKICGFEMTDSRATFVEGATAFRNLRDMARKYRDSFVQAANARIAPENSDPNTFPRPANARKSRPSNFISLEPGLPQQDVTNNHPLHLALNDGQATSSSHIPHPDEGVNVAKAVNDLPKSAGVGIATRPSSLRNRAKQKRGPEPLHEDQPSKIQKRRGKASLKSSVKTRAARAE</sequence>
<evidence type="ECO:0000313" key="3">
    <source>
        <dbReference type="EMBL" id="KAH7175892.1"/>
    </source>
</evidence>
<feature type="compositionally biased region" description="Basic and acidic residues" evidence="1">
    <location>
        <begin position="493"/>
        <end position="503"/>
    </location>
</feature>
<organism evidence="3 4">
    <name type="scientific">Dactylonectria macrodidyma</name>
    <dbReference type="NCBI Taxonomy" id="307937"/>
    <lineage>
        <taxon>Eukaryota</taxon>
        <taxon>Fungi</taxon>
        <taxon>Dikarya</taxon>
        <taxon>Ascomycota</taxon>
        <taxon>Pezizomycotina</taxon>
        <taxon>Sordariomycetes</taxon>
        <taxon>Hypocreomycetidae</taxon>
        <taxon>Hypocreales</taxon>
        <taxon>Nectriaceae</taxon>
        <taxon>Dactylonectria</taxon>
    </lineage>
</organism>
<feature type="domain" description="DUF7924" evidence="2">
    <location>
        <begin position="252"/>
        <end position="380"/>
    </location>
</feature>
<accession>A0A9P9FTW0</accession>
<dbReference type="Proteomes" id="UP000738349">
    <property type="component" value="Unassembled WGS sequence"/>
</dbReference>
<name>A0A9P9FTW0_9HYPO</name>
<dbReference type="EMBL" id="JAGMUV010000001">
    <property type="protein sequence ID" value="KAH7175892.1"/>
    <property type="molecule type" value="Genomic_DNA"/>
</dbReference>
<gene>
    <name evidence="3" type="ORF">EDB81DRAFT_751335</name>
</gene>
<proteinExistence type="predicted"/>
<evidence type="ECO:0000256" key="1">
    <source>
        <dbReference type="SAM" id="MobiDB-lite"/>
    </source>
</evidence>
<protein>
    <recommendedName>
        <fullName evidence="2">DUF7924 domain-containing protein</fullName>
    </recommendedName>
</protein>
<dbReference type="Pfam" id="PF25545">
    <property type="entry name" value="DUF7924"/>
    <property type="match status" value="1"/>
</dbReference>
<reference evidence="3" key="1">
    <citation type="journal article" date="2021" name="Nat. Commun.">
        <title>Genetic determinants of endophytism in the Arabidopsis root mycobiome.</title>
        <authorList>
            <person name="Mesny F."/>
            <person name="Miyauchi S."/>
            <person name="Thiergart T."/>
            <person name="Pickel B."/>
            <person name="Atanasova L."/>
            <person name="Karlsson M."/>
            <person name="Huettel B."/>
            <person name="Barry K.W."/>
            <person name="Haridas S."/>
            <person name="Chen C."/>
            <person name="Bauer D."/>
            <person name="Andreopoulos W."/>
            <person name="Pangilinan J."/>
            <person name="LaButti K."/>
            <person name="Riley R."/>
            <person name="Lipzen A."/>
            <person name="Clum A."/>
            <person name="Drula E."/>
            <person name="Henrissat B."/>
            <person name="Kohler A."/>
            <person name="Grigoriev I.V."/>
            <person name="Martin F.M."/>
            <person name="Hacquard S."/>
        </authorList>
    </citation>
    <scope>NUCLEOTIDE SEQUENCE</scope>
    <source>
        <strain evidence="3">MPI-CAGE-AT-0147</strain>
    </source>
</reference>
<feature type="region of interest" description="Disordered" evidence="1">
    <location>
        <begin position="473"/>
        <end position="527"/>
    </location>
</feature>
<dbReference type="InterPro" id="IPR057684">
    <property type="entry name" value="DUF7924"/>
</dbReference>
<evidence type="ECO:0000313" key="4">
    <source>
        <dbReference type="Proteomes" id="UP000738349"/>
    </source>
</evidence>
<dbReference type="OrthoDB" id="5336565at2759"/>
<feature type="region of interest" description="Disordered" evidence="1">
    <location>
        <begin position="397"/>
        <end position="460"/>
    </location>
</feature>